<dbReference type="Gene3D" id="3.60.15.10">
    <property type="entry name" value="Ribonuclease Z/Hydroxyacylglutathione hydrolase-like"/>
    <property type="match status" value="1"/>
</dbReference>
<dbReference type="SUPFAM" id="SSF56281">
    <property type="entry name" value="Metallo-hydrolase/oxidoreductase"/>
    <property type="match status" value="1"/>
</dbReference>
<dbReference type="InterPro" id="IPR036866">
    <property type="entry name" value="RibonucZ/Hydroxyglut_hydro"/>
</dbReference>
<evidence type="ECO:0000313" key="4">
    <source>
        <dbReference type="EMBL" id="QJR30410.1"/>
    </source>
</evidence>
<evidence type="ECO:0000256" key="1">
    <source>
        <dbReference type="SAM" id="MobiDB-lite"/>
    </source>
</evidence>
<dbReference type="PANTHER" id="PTHR43546">
    <property type="entry name" value="UPF0173 METAL-DEPENDENT HYDROLASE MJ1163-RELATED"/>
    <property type="match status" value="1"/>
</dbReference>
<accession>A0ABX6N930</accession>
<dbReference type="Proteomes" id="UP000501130">
    <property type="component" value="Chromosome"/>
</dbReference>
<dbReference type="PANTHER" id="PTHR43546:SF3">
    <property type="entry name" value="UPF0173 METAL-DEPENDENT HYDROLASE MJ1163"/>
    <property type="match status" value="1"/>
</dbReference>
<keyword evidence="5" id="KW-1185">Reference proteome</keyword>
<feature type="signal peptide" evidence="2">
    <location>
        <begin position="1"/>
        <end position="22"/>
    </location>
</feature>
<dbReference type="InterPro" id="IPR001279">
    <property type="entry name" value="Metallo-B-lactamas"/>
</dbReference>
<dbReference type="Pfam" id="PF12706">
    <property type="entry name" value="Lactamase_B_2"/>
    <property type="match status" value="1"/>
</dbReference>
<sequence>MTIPSLLRVIPLLCMLPLAAQAQAPAQGLVKVTPLGGQQGEFCRFDRAMIFEDPNGTRILYDAGRTVAGAEDPRLGKIDVVLVSHMHGDHLGDRHNPAPNAGSCDKPDISASALPNSNSVNIAVKTGAKIVTGSEMPSFFAAKLKQAGGDEKNSVLVRFGAMQTINGVGITTVPAAHSNGIAGDFVGQRLGDMLKETGITAYAGPATGYVVKFSNGLTVYLSGDTGITGEQKEVVGEYYKPQLAVMNIGDTFTTGPREAAYVVNELVEPKAVIASHANEVATQNGKVIAGTKTEQFMKASKVPVYVPLSDKTMSFDGKGRCTAGC</sequence>
<keyword evidence="2" id="KW-0732">Signal</keyword>
<dbReference type="EMBL" id="CP053084">
    <property type="protein sequence ID" value="QJR30410.1"/>
    <property type="molecule type" value="Genomic_DNA"/>
</dbReference>
<evidence type="ECO:0000259" key="3">
    <source>
        <dbReference type="Pfam" id="PF12706"/>
    </source>
</evidence>
<name>A0ABX6N930_9BURK</name>
<protein>
    <submittedName>
        <fullName evidence="4">MBL fold metallo-hydrolase</fullName>
    </submittedName>
</protein>
<feature type="domain" description="Metallo-beta-lactamase" evidence="3">
    <location>
        <begin position="57"/>
        <end position="276"/>
    </location>
</feature>
<reference evidence="4 5" key="1">
    <citation type="submission" date="2020-05" db="EMBL/GenBank/DDBJ databases">
        <title>Compete genome of Limnobacter sp. SAORIC-580.</title>
        <authorList>
            <person name="Song J."/>
            <person name="Cho J.-C."/>
        </authorList>
    </citation>
    <scope>NUCLEOTIDE SEQUENCE [LARGE SCALE GENOMIC DNA]</scope>
    <source>
        <strain evidence="4 5">SAORIC-580</strain>
    </source>
</reference>
<dbReference type="InterPro" id="IPR050114">
    <property type="entry name" value="UPF0173_UPF0282_UlaG_hydrolase"/>
</dbReference>
<feature type="region of interest" description="Disordered" evidence="1">
    <location>
        <begin position="90"/>
        <end position="110"/>
    </location>
</feature>
<proteinExistence type="predicted"/>
<evidence type="ECO:0000313" key="5">
    <source>
        <dbReference type="Proteomes" id="UP000501130"/>
    </source>
</evidence>
<gene>
    <name evidence="4" type="ORF">HKT17_12230</name>
</gene>
<organism evidence="4 5">
    <name type="scientific">Limnobacter profundi</name>
    <dbReference type="NCBI Taxonomy" id="2732163"/>
    <lineage>
        <taxon>Bacteria</taxon>
        <taxon>Pseudomonadati</taxon>
        <taxon>Pseudomonadota</taxon>
        <taxon>Betaproteobacteria</taxon>
        <taxon>Burkholderiales</taxon>
        <taxon>Burkholderiaceae</taxon>
        <taxon>Limnobacter</taxon>
    </lineage>
</organism>
<evidence type="ECO:0000256" key="2">
    <source>
        <dbReference type="SAM" id="SignalP"/>
    </source>
</evidence>
<feature type="chain" id="PRO_5045068762" evidence="2">
    <location>
        <begin position="23"/>
        <end position="325"/>
    </location>
</feature>